<dbReference type="AlphaFoldDB" id="A0A7I8VPU7"/>
<keyword evidence="9 12" id="KW-1133">Transmembrane helix</keyword>
<evidence type="ECO:0000259" key="13">
    <source>
        <dbReference type="PROSITE" id="PS50893"/>
    </source>
</evidence>
<dbReference type="PROSITE" id="PS00211">
    <property type="entry name" value="ABC_TRANSPORTER_1"/>
    <property type="match status" value="2"/>
</dbReference>
<dbReference type="PANTHER" id="PTHR43394">
    <property type="entry name" value="ATP-DEPENDENT PERMEASE MDL1, MITOCHONDRIAL"/>
    <property type="match status" value="1"/>
</dbReference>
<dbReference type="EMBL" id="CAJFCJ010000007">
    <property type="protein sequence ID" value="CAD5117758.1"/>
    <property type="molecule type" value="Genomic_DNA"/>
</dbReference>
<dbReference type="Pfam" id="PF00005">
    <property type="entry name" value="ABC_tran"/>
    <property type="match status" value="2"/>
</dbReference>
<keyword evidence="10 12" id="KW-0472">Membrane</keyword>
<dbReference type="Gene3D" id="1.20.1560.10">
    <property type="entry name" value="ABC transporter type 1, transmembrane domain"/>
    <property type="match status" value="1"/>
</dbReference>
<evidence type="ECO:0000256" key="12">
    <source>
        <dbReference type="SAM" id="Phobius"/>
    </source>
</evidence>
<feature type="transmembrane region" description="Helical" evidence="12">
    <location>
        <begin position="95"/>
        <end position="117"/>
    </location>
</feature>
<dbReference type="Proteomes" id="UP000549394">
    <property type="component" value="Unassembled WGS sequence"/>
</dbReference>
<dbReference type="InterPro" id="IPR036640">
    <property type="entry name" value="ABC1_TM_sf"/>
</dbReference>
<dbReference type="GO" id="GO:0015421">
    <property type="term" value="F:ABC-type oligopeptide transporter activity"/>
    <property type="evidence" value="ECO:0007669"/>
    <property type="project" value="TreeGrafter"/>
</dbReference>
<feature type="transmembrane region" description="Helical" evidence="12">
    <location>
        <begin position="907"/>
        <end position="934"/>
    </location>
</feature>
<reference evidence="15 16" key="1">
    <citation type="submission" date="2020-08" db="EMBL/GenBank/DDBJ databases">
        <authorList>
            <person name="Hejnol A."/>
        </authorList>
    </citation>
    <scope>NUCLEOTIDE SEQUENCE [LARGE SCALE GENOMIC DNA]</scope>
</reference>
<dbReference type="GO" id="GO:0016887">
    <property type="term" value="F:ATP hydrolysis activity"/>
    <property type="evidence" value="ECO:0007669"/>
    <property type="project" value="InterPro"/>
</dbReference>
<evidence type="ECO:0000256" key="7">
    <source>
        <dbReference type="ARBA" id="ARBA00022840"/>
    </source>
</evidence>
<evidence type="ECO:0000256" key="6">
    <source>
        <dbReference type="ARBA" id="ARBA00022741"/>
    </source>
</evidence>
<keyword evidence="11" id="KW-0325">Glycoprotein</keyword>
<feature type="transmembrane region" description="Helical" evidence="12">
    <location>
        <begin position="721"/>
        <end position="748"/>
    </location>
</feature>
<feature type="transmembrane region" description="Helical" evidence="12">
    <location>
        <begin position="42"/>
        <end position="66"/>
    </location>
</feature>
<dbReference type="InterPro" id="IPR017871">
    <property type="entry name" value="ABC_transporter-like_CS"/>
</dbReference>
<feature type="domain" description="ABC transmembrane type-1" evidence="14">
    <location>
        <begin position="46"/>
        <end position="333"/>
    </location>
</feature>
<dbReference type="GO" id="GO:0090374">
    <property type="term" value="P:oligopeptide export from mitochondrion"/>
    <property type="evidence" value="ECO:0007669"/>
    <property type="project" value="TreeGrafter"/>
</dbReference>
<evidence type="ECO:0000256" key="1">
    <source>
        <dbReference type="ARBA" id="ARBA00004141"/>
    </source>
</evidence>
<evidence type="ECO:0000256" key="3">
    <source>
        <dbReference type="ARBA" id="ARBA00022448"/>
    </source>
</evidence>
<evidence type="ECO:0000313" key="15">
    <source>
        <dbReference type="EMBL" id="CAD5117758.1"/>
    </source>
</evidence>
<name>A0A7I8VPU7_9ANNE</name>
<dbReference type="FunFam" id="3.40.50.300:FF:000205">
    <property type="entry name" value="ABC transporter B family member 4"/>
    <property type="match status" value="1"/>
</dbReference>
<evidence type="ECO:0000256" key="9">
    <source>
        <dbReference type="ARBA" id="ARBA00022989"/>
    </source>
</evidence>
<dbReference type="GO" id="GO:0005743">
    <property type="term" value="C:mitochondrial inner membrane"/>
    <property type="evidence" value="ECO:0007669"/>
    <property type="project" value="TreeGrafter"/>
</dbReference>
<keyword evidence="8" id="KW-1278">Translocase</keyword>
<proteinExistence type="inferred from homology"/>
<evidence type="ECO:0000256" key="5">
    <source>
        <dbReference type="ARBA" id="ARBA00022737"/>
    </source>
</evidence>
<evidence type="ECO:0000256" key="10">
    <source>
        <dbReference type="ARBA" id="ARBA00023136"/>
    </source>
</evidence>
<keyword evidence="7" id="KW-0067">ATP-binding</keyword>
<feature type="transmembrane region" description="Helical" evidence="12">
    <location>
        <begin position="827"/>
        <end position="846"/>
    </location>
</feature>
<feature type="domain" description="ABC transmembrane type-1" evidence="14">
    <location>
        <begin position="682"/>
        <end position="972"/>
    </location>
</feature>
<dbReference type="Gene3D" id="3.40.50.300">
    <property type="entry name" value="P-loop containing nucleotide triphosphate hydrolases"/>
    <property type="match status" value="2"/>
</dbReference>
<dbReference type="PANTHER" id="PTHR43394:SF27">
    <property type="entry name" value="ATP-DEPENDENT TRANSLOCASE ABCB1-LIKE"/>
    <property type="match status" value="1"/>
</dbReference>
<evidence type="ECO:0000313" key="16">
    <source>
        <dbReference type="Proteomes" id="UP000549394"/>
    </source>
</evidence>
<accession>A0A7I8VPU7</accession>
<keyword evidence="4 12" id="KW-0812">Transmembrane</keyword>
<comment type="similarity">
    <text evidence="2">Belongs to the ABC transporter superfamily. ABCB family. Multidrug resistance exporter (TC 3.A.1.201) subfamily.</text>
</comment>
<keyword evidence="5" id="KW-0677">Repeat</keyword>
<dbReference type="PROSITE" id="PS50929">
    <property type="entry name" value="ABC_TM1F"/>
    <property type="match status" value="2"/>
</dbReference>
<evidence type="ECO:0000256" key="4">
    <source>
        <dbReference type="ARBA" id="ARBA00022692"/>
    </source>
</evidence>
<dbReference type="CDD" id="cd18577">
    <property type="entry name" value="ABC_6TM_Pgp_ABCB1_D1_like"/>
    <property type="match status" value="1"/>
</dbReference>
<evidence type="ECO:0000256" key="8">
    <source>
        <dbReference type="ARBA" id="ARBA00022967"/>
    </source>
</evidence>
<dbReference type="Pfam" id="PF00664">
    <property type="entry name" value="ABC_membrane"/>
    <property type="match status" value="2"/>
</dbReference>
<feature type="transmembrane region" description="Helical" evidence="12">
    <location>
        <begin position="192"/>
        <end position="213"/>
    </location>
</feature>
<dbReference type="InterPro" id="IPR027417">
    <property type="entry name" value="P-loop_NTPase"/>
</dbReference>
<protein>
    <submittedName>
        <fullName evidence="15">DgyrCDS6504</fullName>
    </submittedName>
</protein>
<dbReference type="InterPro" id="IPR003439">
    <property type="entry name" value="ABC_transporter-like_ATP-bd"/>
</dbReference>
<feature type="transmembrane region" description="Helical" evidence="12">
    <location>
        <begin position="270"/>
        <end position="294"/>
    </location>
</feature>
<feature type="transmembrane region" description="Helical" evidence="12">
    <location>
        <begin position="803"/>
        <end position="821"/>
    </location>
</feature>
<dbReference type="InterPro" id="IPR003593">
    <property type="entry name" value="AAA+_ATPase"/>
</dbReference>
<dbReference type="SUPFAM" id="SSF90123">
    <property type="entry name" value="ABC transporter transmembrane region"/>
    <property type="match status" value="2"/>
</dbReference>
<feature type="transmembrane region" description="Helical" evidence="12">
    <location>
        <begin position="306"/>
        <end position="327"/>
    </location>
</feature>
<comment type="subcellular location">
    <subcellularLocation>
        <location evidence="1">Membrane</location>
        <topology evidence="1">Multi-pass membrane protein</topology>
    </subcellularLocation>
</comment>
<sequence length="1255" mass="138772">MKSKRKSFSVNKPIENEDDRKEKTKKSVSFFKLFRYLTGRELLLVLLAVFGSLSVGVAIPANVLIYSQTINKFVNYTSDSGFDIHDEIVTTLVPYSMIIACTCLFLGFMQMFFWQLTSAKQKRKLRMATFDKLMRMHQGWYDHNKTGEITSKLFGEIDEISDAVGHKLGSLLQAFSQITTGLVIGFTQSWRLSLIVLAMSPIIAASIVVLMSTMKKMSQKELKAYGHAGSIASETFGAIRIVFAFGAEKKHSDEYEEKLSVAKTTAIRKAFVNGLGMGIQFTITLGSMAFPFWYGNKLVDDGTIDGGQMISTIFGILVGVIALGNGLPSLQQISIAQAAAANVFEIIDQETEIDYADPSGSKLTNINGNIEIEGVHFSYPSRPDIPILKDFNIHVKPQQTVALVGRSGSGKSTTVQLLMKLYNFKSGDIRIDSKSIKSLNIESLRKQISIVSQEPMLFSTTIMENIALGKPDASESEIIEAARLANAHQFVSNLPDGYETLVGESGTQLSGGQKQRIALARALIRKPEILLLDEATSALDAKSEAIVQEALDRASKNRTTIVIAHRLSTIRNADRIYVVDEGSVCEYGTHEELLEKDGAYAQLIKNQLDTHSVVDTNLTNDDMIHENDVKLQELDDSDDEDDIEEISENSSQTDTGVVIKKRKSLFLRLLKLNSPEIIYLCFGGFFSLVDGCIMPVFSLALSQQISNFDTLDKDERKEQSLRLSLAFALIALLHGVFTWLAVYLLGIAGERLTERLRKLTFRSILRQEVGWFDRPTNSIGALTALLAAEAGNVHKALGDYIRTLLYTVSTVVCALSIAFYYSWRLALFALLFAPLSLSSGVLQTYMSRSNFAKHKRHKKDFVKSLQSIATEVLNQIKTVVMLSQERYFLKKFKDGVTSDYTKEKRTALMFGIVYGVSTSAQYFCFGGLIAIGSYLVKIGDQEFGDIFRVAITITVCATSLGRSAGMSIEYKKAKTSAKKIFRMLDRVPLIDGVSENAGKQLENFRGAISFKGIDFAYPMRSKSKILRDFNLEISPGTTIALVGSSGAGKSTITVLLERFYEIEKGLIAIDGENMKNLSVSDVRSKMAIVTQEPILFGRSIAENIKYGLSEKDVSEELIIEAAKQANIHDFIESLPEKYETNVGQKGTQLSGGQKQRIAIARALIRKPTVLLLDEATSALDTESEKVVQDALDKAREGRTCIIIAHRLSTVQNADKIAVIDRGSVAEAGTHHQLMNAKGLYYELHKSQGLKAETES</sequence>
<dbReference type="CDD" id="cd03249">
    <property type="entry name" value="ABC_MTABC3_MDL1_MDL2"/>
    <property type="match status" value="2"/>
</dbReference>
<dbReference type="PROSITE" id="PS50893">
    <property type="entry name" value="ABC_TRANSPORTER_2"/>
    <property type="match status" value="2"/>
</dbReference>
<dbReference type="InterPro" id="IPR039421">
    <property type="entry name" value="Type_1_exporter"/>
</dbReference>
<dbReference type="InterPro" id="IPR011527">
    <property type="entry name" value="ABC1_TM_dom"/>
</dbReference>
<feature type="domain" description="ABC transporter" evidence="13">
    <location>
        <begin position="370"/>
        <end position="606"/>
    </location>
</feature>
<evidence type="ECO:0000259" key="14">
    <source>
        <dbReference type="PROSITE" id="PS50929"/>
    </source>
</evidence>
<gene>
    <name evidence="15" type="ORF">DGYR_LOCUS6255</name>
</gene>
<keyword evidence="16" id="KW-1185">Reference proteome</keyword>
<keyword evidence="6" id="KW-0547">Nucleotide-binding</keyword>
<dbReference type="CDD" id="cd18578">
    <property type="entry name" value="ABC_6TM_Pgp_ABCB1_D2_like"/>
    <property type="match status" value="1"/>
</dbReference>
<evidence type="ECO:0000256" key="11">
    <source>
        <dbReference type="ARBA" id="ARBA00023180"/>
    </source>
</evidence>
<evidence type="ECO:0000256" key="2">
    <source>
        <dbReference type="ARBA" id="ARBA00007577"/>
    </source>
</evidence>
<dbReference type="FunFam" id="3.40.50.300:FF:000479">
    <property type="entry name" value="Multidrug resistance protein 1A"/>
    <property type="match status" value="1"/>
</dbReference>
<feature type="transmembrane region" description="Helical" evidence="12">
    <location>
        <begin position="677"/>
        <end position="701"/>
    </location>
</feature>
<dbReference type="SMART" id="SM00382">
    <property type="entry name" value="AAA"/>
    <property type="match status" value="2"/>
</dbReference>
<comment type="caution">
    <text evidence="15">The sequence shown here is derived from an EMBL/GenBank/DDBJ whole genome shotgun (WGS) entry which is preliminary data.</text>
</comment>
<keyword evidence="3" id="KW-0813">Transport</keyword>
<feature type="domain" description="ABC transporter" evidence="13">
    <location>
        <begin position="1008"/>
        <end position="1246"/>
    </location>
</feature>
<dbReference type="GO" id="GO:0005524">
    <property type="term" value="F:ATP binding"/>
    <property type="evidence" value="ECO:0007669"/>
    <property type="project" value="UniProtKB-KW"/>
</dbReference>
<dbReference type="OrthoDB" id="6500128at2759"/>
<dbReference type="SUPFAM" id="SSF52540">
    <property type="entry name" value="P-loop containing nucleoside triphosphate hydrolases"/>
    <property type="match status" value="2"/>
</dbReference>
<organism evidence="15 16">
    <name type="scientific">Dimorphilus gyrociliatus</name>
    <dbReference type="NCBI Taxonomy" id="2664684"/>
    <lineage>
        <taxon>Eukaryota</taxon>
        <taxon>Metazoa</taxon>
        <taxon>Spiralia</taxon>
        <taxon>Lophotrochozoa</taxon>
        <taxon>Annelida</taxon>
        <taxon>Polychaeta</taxon>
        <taxon>Polychaeta incertae sedis</taxon>
        <taxon>Dinophilidae</taxon>
        <taxon>Dimorphilus</taxon>
    </lineage>
</organism>